<evidence type="ECO:0000256" key="10">
    <source>
        <dbReference type="RuleBase" id="RU366037"/>
    </source>
</evidence>
<keyword evidence="4 10" id="KW-0963">Cytoplasm</keyword>
<dbReference type="STRING" id="34508.A0A4U8UWJ4"/>
<keyword evidence="14" id="KW-1185">Reference proteome</keyword>
<evidence type="ECO:0000256" key="1">
    <source>
        <dbReference type="ARBA" id="ARBA00004496"/>
    </source>
</evidence>
<dbReference type="Proteomes" id="UP000298663">
    <property type="component" value="Chromosome X"/>
</dbReference>
<keyword evidence="3 10" id="KW-0813">Transport</keyword>
<evidence type="ECO:0000256" key="8">
    <source>
        <dbReference type="ARBA" id="ARBA00029784"/>
    </source>
</evidence>
<name>A0A4U8UWJ4_STECR</name>
<dbReference type="Pfam" id="PF08389">
    <property type="entry name" value="Xpo1"/>
    <property type="match status" value="1"/>
</dbReference>
<evidence type="ECO:0000256" key="9">
    <source>
        <dbReference type="ARBA" id="ARBA00032199"/>
    </source>
</evidence>
<evidence type="ECO:0000259" key="11">
    <source>
        <dbReference type="Pfam" id="PF08389"/>
    </source>
</evidence>
<proteinExistence type="inferred from homology"/>
<evidence type="ECO:0000256" key="7">
    <source>
        <dbReference type="ARBA" id="ARBA00023242"/>
    </source>
</evidence>
<evidence type="ECO:0000256" key="3">
    <source>
        <dbReference type="ARBA" id="ARBA00022448"/>
    </source>
</evidence>
<dbReference type="GO" id="GO:0005643">
    <property type="term" value="C:nuclear pore"/>
    <property type="evidence" value="ECO:0007669"/>
    <property type="project" value="TreeGrafter"/>
</dbReference>
<dbReference type="EMBL" id="CM016762">
    <property type="protein sequence ID" value="TMS37761.1"/>
    <property type="molecule type" value="Genomic_DNA"/>
</dbReference>
<evidence type="ECO:0000313" key="14">
    <source>
        <dbReference type="Proteomes" id="UP000298663"/>
    </source>
</evidence>
<feature type="domain" description="Exportin-T C-terminal" evidence="12">
    <location>
        <begin position="314"/>
        <end position="852"/>
    </location>
</feature>
<dbReference type="InterPro" id="IPR011989">
    <property type="entry name" value="ARM-like"/>
</dbReference>
<dbReference type="Gene3D" id="1.25.10.10">
    <property type="entry name" value="Leucine-rich Repeat Variant"/>
    <property type="match status" value="1"/>
</dbReference>
<evidence type="ECO:0000256" key="6">
    <source>
        <dbReference type="ARBA" id="ARBA00022884"/>
    </source>
</evidence>
<dbReference type="GO" id="GO:0071528">
    <property type="term" value="P:tRNA re-export from nucleus"/>
    <property type="evidence" value="ECO:0007669"/>
    <property type="project" value="UniProtKB-UniRule"/>
</dbReference>
<dbReference type="AlphaFoldDB" id="A0A4U8UWJ4"/>
<evidence type="ECO:0000256" key="5">
    <source>
        <dbReference type="ARBA" id="ARBA00022555"/>
    </source>
</evidence>
<evidence type="ECO:0000256" key="4">
    <source>
        <dbReference type="ARBA" id="ARBA00022490"/>
    </source>
</evidence>
<comment type="similarity">
    <text evidence="10">Belongs to the exportin family.</text>
</comment>
<dbReference type="GO" id="GO:0005737">
    <property type="term" value="C:cytoplasm"/>
    <property type="evidence" value="ECO:0007669"/>
    <property type="project" value="UniProtKB-SubCell"/>
</dbReference>
<organism evidence="13 14">
    <name type="scientific">Steinernema carpocapsae</name>
    <name type="common">Entomopathogenic nematode</name>
    <dbReference type="NCBI Taxonomy" id="34508"/>
    <lineage>
        <taxon>Eukaryota</taxon>
        <taxon>Metazoa</taxon>
        <taxon>Ecdysozoa</taxon>
        <taxon>Nematoda</taxon>
        <taxon>Chromadorea</taxon>
        <taxon>Rhabditida</taxon>
        <taxon>Tylenchina</taxon>
        <taxon>Panagrolaimomorpha</taxon>
        <taxon>Strongyloidoidea</taxon>
        <taxon>Steinernematidae</taxon>
        <taxon>Steinernema</taxon>
    </lineage>
</organism>
<dbReference type="InterPro" id="IPR013598">
    <property type="entry name" value="Exportin-1/Importin-b-like"/>
</dbReference>
<dbReference type="GO" id="GO:0031267">
    <property type="term" value="F:small GTPase binding"/>
    <property type="evidence" value="ECO:0007669"/>
    <property type="project" value="InterPro"/>
</dbReference>
<dbReference type="GO" id="GO:0016363">
    <property type="term" value="C:nuclear matrix"/>
    <property type="evidence" value="ECO:0007669"/>
    <property type="project" value="TreeGrafter"/>
</dbReference>
<comment type="caution">
    <text evidence="13">The sequence shown here is derived from an EMBL/GenBank/DDBJ whole genome shotgun (WGS) entry which is preliminary data.</text>
</comment>
<keyword evidence="6 10" id="KW-0694">RNA-binding</keyword>
<keyword evidence="7 10" id="KW-0539">Nucleus</keyword>
<evidence type="ECO:0000259" key="12">
    <source>
        <dbReference type="Pfam" id="PF19282"/>
    </source>
</evidence>
<evidence type="ECO:0000313" key="13">
    <source>
        <dbReference type="EMBL" id="TMS37761.1"/>
    </source>
</evidence>
<dbReference type="GO" id="GO:0000049">
    <property type="term" value="F:tRNA binding"/>
    <property type="evidence" value="ECO:0007669"/>
    <property type="project" value="UniProtKB-UniRule"/>
</dbReference>
<gene>
    <name evidence="13" type="ORF">L596_004628</name>
</gene>
<dbReference type="SUPFAM" id="SSF48371">
    <property type="entry name" value="ARM repeat"/>
    <property type="match status" value="1"/>
</dbReference>
<dbReference type="InterPro" id="IPR016024">
    <property type="entry name" value="ARM-type_fold"/>
</dbReference>
<dbReference type="PANTHER" id="PTHR15952">
    <property type="entry name" value="EXPORTIN-T/LOS1"/>
    <property type="match status" value="1"/>
</dbReference>
<dbReference type="InterPro" id="IPR045546">
    <property type="entry name" value="Exportin-T_C"/>
</dbReference>
<comment type="function">
    <text evidence="10">tRNA nucleus export receptor which facilitates tRNA translocation across the nuclear pore complex.</text>
</comment>
<dbReference type="PANTHER" id="PTHR15952:SF11">
    <property type="entry name" value="EXPORTIN-T"/>
    <property type="match status" value="1"/>
</dbReference>
<dbReference type="OrthoDB" id="26399at2759"/>
<accession>A0A4U8UWJ4</accession>
<dbReference type="InterPro" id="IPR040017">
    <property type="entry name" value="XPOT"/>
</dbReference>
<dbReference type="Pfam" id="PF19282">
    <property type="entry name" value="Exportin-T"/>
    <property type="match status" value="1"/>
</dbReference>
<reference evidence="13 14" key="2">
    <citation type="journal article" date="2019" name="G3 (Bethesda)">
        <title>Hybrid Assembly of the Genome of the Entomopathogenic Nematode Steinernema carpocapsae Identifies the X-Chromosome.</title>
        <authorList>
            <person name="Serra L."/>
            <person name="Macchietto M."/>
            <person name="Macias-Munoz A."/>
            <person name="McGill C.J."/>
            <person name="Rodriguez I.M."/>
            <person name="Rodriguez B."/>
            <person name="Murad R."/>
            <person name="Mortazavi A."/>
        </authorList>
    </citation>
    <scope>NUCLEOTIDE SEQUENCE [LARGE SCALE GENOMIC DNA]</scope>
    <source>
        <strain evidence="13 14">ALL</strain>
    </source>
</reference>
<reference evidence="13 14" key="1">
    <citation type="journal article" date="2015" name="Genome Biol.">
        <title>Comparative genomics of Steinernema reveals deeply conserved gene regulatory networks.</title>
        <authorList>
            <person name="Dillman A.R."/>
            <person name="Macchietto M."/>
            <person name="Porter C.F."/>
            <person name="Rogers A."/>
            <person name="Williams B."/>
            <person name="Antoshechkin I."/>
            <person name="Lee M.M."/>
            <person name="Goodwin Z."/>
            <person name="Lu X."/>
            <person name="Lewis E.E."/>
            <person name="Goodrich-Blair H."/>
            <person name="Stock S.P."/>
            <person name="Adams B.J."/>
            <person name="Sternberg P.W."/>
            <person name="Mortazavi A."/>
        </authorList>
    </citation>
    <scope>NUCLEOTIDE SEQUENCE [LARGE SCALE GENOMIC DNA]</scope>
    <source>
        <strain evidence="13 14">ALL</strain>
    </source>
</reference>
<keyword evidence="5 10" id="KW-0820">tRNA-binding</keyword>
<sequence length="944" mass="107185">MNRLGKHASNFLSDPSSQSQAYHYFEELKQDPQGWSQCLTDIVEGNFRNVQEHFFLLQVVEQFIVKNYKGNMDINITSHVRHLMSNWMTVIANSTASQPFVIAKKMAHIFSLVFAEDFPDRWPRFMQEVFLEQLDNNKAQFFLRTLIEIDKEVVDREISRSQSLLDRNTRIKDAMRELCIQDVAQAWHEILQVCDDVTKGLCLQAISKYIDWIDLELVANDAMITLIIDNLDKSATMEDALDAVAGILYKGMDVEKKMALVSAFEHMFAQKHLLDVSEDYEKTRRTANLISNLGSCMIECFNKIPKENEKLLSACYQNIEHLIPKAMECFCHEDQECGETVVDFLKDYVDLLKASNNNDVLNLKREFLDALIVACIRHWSFPEDLEVGGTGECEDKFTDFRKDLRGIMYSIGAIDPSPIITKIHAIASQVCSNCESASVRQLETTVSLVFHLTDFLSVSYLRADNPTITFMVLMVLKSSIAARRIATINVQFFEIGSRYDKIVGNDVEALSNLVHCYLDDRGICHADEKVRARVVYLFCRFVKTHKAFLGPHVGNIIHRLIPLLGVDPNHSAMLSSDEQAFIFECTATLIVNGALTPAEKEQYMKDLASTLVSKFSATVSEIEATPAANQEKRELLIGQLQNTISYSSRITKAFSAQNSMDSCNCTEAFVFLMTTYLNALTVDNAEILLDTLRQYLHRMVICLDDQLIPVLPELFHKFVMVARTVKAMSDFLILAQQIFTKYKQKIIGVGINMTTLLQLILALLETRTDPNDEVETRSLCYFKRNYLQFCQSIISNKVLELVSNGGVELLQMFVSSVYQGTVDPDPVQQKVALAILNKLFVTYGQNEVIINSVWFKAMEAALKLPLCATYVASDPQCVLVEHEAIALLQTIRNMIPDRFDSCLSTFIPEDYVQRVSHSLSTLKGKELDRSMDDLFSKIRGQRGF</sequence>
<evidence type="ECO:0000256" key="2">
    <source>
        <dbReference type="ARBA" id="ARBA00018928"/>
    </source>
</evidence>
<feature type="domain" description="Exportin-1/Importin-beta-like" evidence="11">
    <location>
        <begin position="101"/>
        <end position="242"/>
    </location>
</feature>
<comment type="subcellular location">
    <subcellularLocation>
        <location evidence="1 10">Cytoplasm</location>
    </subcellularLocation>
    <subcellularLocation>
        <location evidence="10">Nucleus</location>
    </subcellularLocation>
    <text evidence="10">Shuttles between the nucleus and the cytoplasm.</text>
</comment>
<protein>
    <recommendedName>
        <fullName evidence="2 10">Exportin-T</fullName>
    </recommendedName>
    <alternativeName>
        <fullName evidence="8 10">Exportin(tRNA)</fullName>
    </alternativeName>
    <alternativeName>
        <fullName evidence="9 10">tRNA exportin</fullName>
    </alternativeName>
</protein>
<dbReference type="EMBL" id="AZBU02000001">
    <property type="protein sequence ID" value="TMS37761.1"/>
    <property type="molecule type" value="Genomic_DNA"/>
</dbReference>